<sequence length="255" mass="29323">MLDRGKDQLRNKLYEDYENSLFKLIMFEAAEKEGRVFLEENEQLKKDPAYLPSADEENRFRKQLNRNIRKRTYPSGGKLLCSFANKVAVAMLVVVFAFTGAVFTVQAFRADVLNFLIRIEPEYTSIQLDGSENNKEQNLAVNWKNAYVPAYIPDDFKADSLYYSDPLKTITYHKKGNNKEFIVYSEYDASNDVELDTENASLIKIILVHGHKGTLVIKNSIVSVTWEMDGHIFTVKAKQNEDEVIKIAQNVNFVK</sequence>
<keyword evidence="1" id="KW-0472">Membrane</keyword>
<keyword evidence="1" id="KW-1133">Transmembrane helix</keyword>
<dbReference type="OrthoDB" id="2612814at2"/>
<proteinExistence type="predicted"/>
<keyword evidence="1" id="KW-0812">Transmembrane</keyword>
<protein>
    <recommendedName>
        <fullName evidence="2">DUF4367 domain-containing protein</fullName>
    </recommendedName>
</protein>
<dbReference type="InterPro" id="IPR025377">
    <property type="entry name" value="DUF4367"/>
</dbReference>
<evidence type="ECO:0000313" key="4">
    <source>
        <dbReference type="Proteomes" id="UP000297714"/>
    </source>
</evidence>
<keyword evidence="4" id="KW-1185">Reference proteome</keyword>
<reference evidence="3 4" key="1">
    <citation type="submission" date="2019-04" db="EMBL/GenBank/DDBJ databases">
        <authorList>
            <person name="Poehlein A."/>
            <person name="Bengelsdorf F.R."/>
            <person name="Duerre P."/>
            <person name="Daniel R."/>
        </authorList>
    </citation>
    <scope>NUCLEOTIDE SEQUENCE [LARGE SCALE GENOMIC DNA]</scope>
    <source>
        <strain evidence="3 4">BS-1</strain>
    </source>
</reference>
<dbReference type="AlphaFoldDB" id="A0A4Z0XX54"/>
<organism evidence="3 4">
    <name type="scientific">Caproiciproducens galactitolivorans</name>
    <dbReference type="NCBI Taxonomy" id="642589"/>
    <lineage>
        <taxon>Bacteria</taxon>
        <taxon>Bacillati</taxon>
        <taxon>Bacillota</taxon>
        <taxon>Clostridia</taxon>
        <taxon>Eubacteriales</taxon>
        <taxon>Acutalibacteraceae</taxon>
        <taxon>Caproiciproducens</taxon>
    </lineage>
</organism>
<gene>
    <name evidence="3" type="ORF">CAGA_19800</name>
</gene>
<comment type="caution">
    <text evidence="3">The sequence shown here is derived from an EMBL/GenBank/DDBJ whole genome shotgun (WGS) entry which is preliminary data.</text>
</comment>
<evidence type="ECO:0000259" key="2">
    <source>
        <dbReference type="Pfam" id="PF14285"/>
    </source>
</evidence>
<feature type="transmembrane region" description="Helical" evidence="1">
    <location>
        <begin position="87"/>
        <end position="108"/>
    </location>
</feature>
<accession>A0A4Z0XX54</accession>
<dbReference type="Pfam" id="PF14285">
    <property type="entry name" value="DUF4367"/>
    <property type="match status" value="1"/>
</dbReference>
<evidence type="ECO:0000256" key="1">
    <source>
        <dbReference type="SAM" id="Phobius"/>
    </source>
</evidence>
<evidence type="ECO:0000313" key="3">
    <source>
        <dbReference type="EMBL" id="TGJ76004.1"/>
    </source>
</evidence>
<dbReference type="RefSeq" id="WP_135660320.1">
    <property type="nucleotide sequence ID" value="NZ_JAJUFJ010000008.1"/>
</dbReference>
<dbReference type="EMBL" id="SRMQ01000009">
    <property type="protein sequence ID" value="TGJ76004.1"/>
    <property type="molecule type" value="Genomic_DNA"/>
</dbReference>
<dbReference type="Proteomes" id="UP000297714">
    <property type="component" value="Unassembled WGS sequence"/>
</dbReference>
<name>A0A4Z0XX54_9FIRM</name>
<feature type="domain" description="DUF4367" evidence="2">
    <location>
        <begin position="147"/>
        <end position="251"/>
    </location>
</feature>